<reference evidence="2 3" key="1">
    <citation type="submission" date="2019-05" db="EMBL/GenBank/DDBJ databases">
        <title>Another draft genome of Portunus trituberculatus and its Hox gene families provides insights of decapod evolution.</title>
        <authorList>
            <person name="Jeong J.-H."/>
            <person name="Song I."/>
            <person name="Kim S."/>
            <person name="Choi T."/>
            <person name="Kim D."/>
            <person name="Ryu S."/>
            <person name="Kim W."/>
        </authorList>
    </citation>
    <scope>NUCLEOTIDE SEQUENCE [LARGE SCALE GENOMIC DNA]</scope>
    <source>
        <tissue evidence="2">Muscle</tissue>
    </source>
</reference>
<protein>
    <submittedName>
        <fullName evidence="2">Uncharacterized protein</fullName>
    </submittedName>
</protein>
<dbReference type="Proteomes" id="UP000324222">
    <property type="component" value="Unassembled WGS sequence"/>
</dbReference>
<feature type="compositionally biased region" description="Basic and acidic residues" evidence="1">
    <location>
        <begin position="174"/>
        <end position="183"/>
    </location>
</feature>
<evidence type="ECO:0000313" key="2">
    <source>
        <dbReference type="EMBL" id="MPC66373.1"/>
    </source>
</evidence>
<dbReference type="AlphaFoldDB" id="A0A5B7H8A9"/>
<feature type="region of interest" description="Disordered" evidence="1">
    <location>
        <begin position="165"/>
        <end position="184"/>
    </location>
</feature>
<name>A0A5B7H8A9_PORTR</name>
<evidence type="ECO:0000256" key="1">
    <source>
        <dbReference type="SAM" id="MobiDB-lite"/>
    </source>
</evidence>
<gene>
    <name evidence="2" type="ORF">E2C01_060519</name>
</gene>
<accession>A0A5B7H8A9</accession>
<evidence type="ECO:0000313" key="3">
    <source>
        <dbReference type="Proteomes" id="UP000324222"/>
    </source>
</evidence>
<comment type="caution">
    <text evidence="2">The sequence shown here is derived from an EMBL/GenBank/DDBJ whole genome shotgun (WGS) entry which is preliminary data.</text>
</comment>
<organism evidence="2 3">
    <name type="scientific">Portunus trituberculatus</name>
    <name type="common">Swimming crab</name>
    <name type="synonym">Neptunus trituberculatus</name>
    <dbReference type="NCBI Taxonomy" id="210409"/>
    <lineage>
        <taxon>Eukaryota</taxon>
        <taxon>Metazoa</taxon>
        <taxon>Ecdysozoa</taxon>
        <taxon>Arthropoda</taxon>
        <taxon>Crustacea</taxon>
        <taxon>Multicrustacea</taxon>
        <taxon>Malacostraca</taxon>
        <taxon>Eumalacostraca</taxon>
        <taxon>Eucarida</taxon>
        <taxon>Decapoda</taxon>
        <taxon>Pleocyemata</taxon>
        <taxon>Brachyura</taxon>
        <taxon>Eubrachyura</taxon>
        <taxon>Portunoidea</taxon>
        <taxon>Portunidae</taxon>
        <taxon>Portuninae</taxon>
        <taxon>Portunus</taxon>
    </lineage>
</organism>
<sequence>MCSTLSQLDEHGLHSKEVEPETYPWNRTVDLLIVNQKRCHSLEGILRAWAVSAVAPLSTHSLTGLPWWTSLTATPATRLDEGRHVLDSSLSVHKYFASGNSLPSISATSTPHVLPLPLKPRHKLSSPGLAKDSNLLQTLHSSHSTHLLFGNKNKDEKKSYSNKENILQNGQMKNETDLSERQKRASVGTYDIPVRVVSYSPTSHFFMHELLHPQPTLGQKSVLESPDDITPNIHVPSSSSSGIVFRGSTKEVITSTAPTPNTIITITPLPSPGPEIIPVVPCRRCYIPVGRDCVPNINCNNRYP</sequence>
<dbReference type="EMBL" id="VSRR010024666">
    <property type="protein sequence ID" value="MPC66373.1"/>
    <property type="molecule type" value="Genomic_DNA"/>
</dbReference>
<keyword evidence="3" id="KW-1185">Reference proteome</keyword>
<proteinExistence type="predicted"/>